<reference evidence="1" key="1">
    <citation type="journal article" date="2022" name="bioRxiv">
        <title>Genomics of Preaxostyla Flagellates Illuminates Evolutionary Transitions and the Path Towards Mitochondrial Loss.</title>
        <authorList>
            <person name="Novak L.V.F."/>
            <person name="Treitli S.C."/>
            <person name="Pyrih J."/>
            <person name="Halakuc P."/>
            <person name="Pipaliya S.V."/>
            <person name="Vacek V."/>
            <person name="Brzon O."/>
            <person name="Soukal P."/>
            <person name="Eme L."/>
            <person name="Dacks J.B."/>
            <person name="Karnkowska A."/>
            <person name="Elias M."/>
            <person name="Hampl V."/>
        </authorList>
    </citation>
    <scope>NUCLEOTIDE SEQUENCE</scope>
    <source>
        <strain evidence="1">RCP-MX</strain>
    </source>
</reference>
<keyword evidence="2" id="KW-1185">Reference proteome</keyword>
<accession>A0ABQ8V0A6</accession>
<protein>
    <submittedName>
        <fullName evidence="1">Uncharacterized protein</fullName>
    </submittedName>
</protein>
<organism evidence="1 2">
    <name type="scientific">Paratrimastix pyriformis</name>
    <dbReference type="NCBI Taxonomy" id="342808"/>
    <lineage>
        <taxon>Eukaryota</taxon>
        <taxon>Metamonada</taxon>
        <taxon>Preaxostyla</taxon>
        <taxon>Paratrimastigidae</taxon>
        <taxon>Paratrimastix</taxon>
    </lineage>
</organism>
<dbReference type="Proteomes" id="UP001141327">
    <property type="component" value="Unassembled WGS sequence"/>
</dbReference>
<evidence type="ECO:0000313" key="1">
    <source>
        <dbReference type="EMBL" id="KAJ4462495.1"/>
    </source>
</evidence>
<name>A0ABQ8V0A6_9EUKA</name>
<sequence>MAGERETSTKKISPLTFTKSYIFAQCAVEDAIAHLSFPCKRTMDLFHARKHNRFNNTALYLDYPTFYLVVKEAPPQGTI</sequence>
<gene>
    <name evidence="1" type="ORF">PAPYR_1147</name>
</gene>
<dbReference type="EMBL" id="JAPMOS010000003">
    <property type="protein sequence ID" value="KAJ4462495.1"/>
    <property type="molecule type" value="Genomic_DNA"/>
</dbReference>
<evidence type="ECO:0000313" key="2">
    <source>
        <dbReference type="Proteomes" id="UP001141327"/>
    </source>
</evidence>
<comment type="caution">
    <text evidence="1">The sequence shown here is derived from an EMBL/GenBank/DDBJ whole genome shotgun (WGS) entry which is preliminary data.</text>
</comment>
<proteinExistence type="predicted"/>